<dbReference type="InParanoid" id="G0NRI1"/>
<keyword evidence="3" id="KW-1185">Reference proteome</keyword>
<dbReference type="STRING" id="135651.G0NRI1"/>
<dbReference type="EMBL" id="GL379932">
    <property type="protein sequence ID" value="EGT36200.1"/>
    <property type="molecule type" value="Genomic_DNA"/>
</dbReference>
<protein>
    <submittedName>
        <fullName evidence="2">Uncharacterized protein</fullName>
    </submittedName>
</protein>
<feature type="signal peptide" evidence="1">
    <location>
        <begin position="1"/>
        <end position="22"/>
    </location>
</feature>
<evidence type="ECO:0000313" key="3">
    <source>
        <dbReference type="Proteomes" id="UP000008068"/>
    </source>
</evidence>
<evidence type="ECO:0000313" key="2">
    <source>
        <dbReference type="EMBL" id="EGT36200.1"/>
    </source>
</evidence>
<keyword evidence="1" id="KW-0732">Signal</keyword>
<dbReference type="FunCoup" id="G0NRI1">
    <property type="interactions" value="227"/>
</dbReference>
<gene>
    <name evidence="2" type="ORF">CAEBREN_29914</name>
</gene>
<dbReference type="eggNOG" id="KOG1217">
    <property type="taxonomic scope" value="Eukaryota"/>
</dbReference>
<feature type="chain" id="PRO_5003406279" evidence="1">
    <location>
        <begin position="23"/>
        <end position="137"/>
    </location>
</feature>
<dbReference type="AlphaFoldDB" id="G0NRI1"/>
<reference evidence="3" key="1">
    <citation type="submission" date="2011-07" db="EMBL/GenBank/DDBJ databases">
        <authorList>
            <consortium name="Caenorhabditis brenneri Sequencing and Analysis Consortium"/>
            <person name="Wilson R.K."/>
        </authorList>
    </citation>
    <scope>NUCLEOTIDE SEQUENCE [LARGE SCALE GENOMIC DNA]</scope>
    <source>
        <strain evidence="3">PB2801</strain>
    </source>
</reference>
<accession>G0NRI1</accession>
<sequence length="137" mass="15059">MKFENSSIFLVILFCSFNVSSSNNSTIASQSPPETTTPTPLKCSRDYHCPSKCDTCLSGICTHQLNLNCTRDYHCPPCEVCRSGKCVEGESKKCETVSDCEGGGWCREQKCIENKCQEDGDCGNDKAVCKNGKCEFV</sequence>
<dbReference type="Proteomes" id="UP000008068">
    <property type="component" value="Unassembled WGS sequence"/>
</dbReference>
<organism evidence="3">
    <name type="scientific">Caenorhabditis brenneri</name>
    <name type="common">Nematode worm</name>
    <dbReference type="NCBI Taxonomy" id="135651"/>
    <lineage>
        <taxon>Eukaryota</taxon>
        <taxon>Metazoa</taxon>
        <taxon>Ecdysozoa</taxon>
        <taxon>Nematoda</taxon>
        <taxon>Chromadorea</taxon>
        <taxon>Rhabditida</taxon>
        <taxon>Rhabditina</taxon>
        <taxon>Rhabditomorpha</taxon>
        <taxon>Rhabditoidea</taxon>
        <taxon>Rhabditidae</taxon>
        <taxon>Peloderinae</taxon>
        <taxon>Caenorhabditis</taxon>
    </lineage>
</organism>
<proteinExistence type="predicted"/>
<evidence type="ECO:0000256" key="1">
    <source>
        <dbReference type="SAM" id="SignalP"/>
    </source>
</evidence>
<name>G0NRI1_CAEBE</name>
<dbReference type="HOGENOM" id="CLU_1866903_0_0_1"/>
<dbReference type="OrthoDB" id="5802770at2759"/>